<dbReference type="Proteomes" id="UP000013827">
    <property type="component" value="Unassembled WGS sequence"/>
</dbReference>
<dbReference type="InterPro" id="IPR036514">
    <property type="entry name" value="SGNH_hydro_sf"/>
</dbReference>
<reference evidence="1" key="2">
    <citation type="submission" date="2024-10" db="UniProtKB">
        <authorList>
            <consortium name="EnsemblProtists"/>
        </authorList>
    </citation>
    <scope>IDENTIFICATION</scope>
</reference>
<keyword evidence="2" id="KW-1185">Reference proteome</keyword>
<evidence type="ECO:0000313" key="1">
    <source>
        <dbReference type="EnsemblProtists" id="EOD30476"/>
    </source>
</evidence>
<dbReference type="RefSeq" id="XP_005782905.1">
    <property type="nucleotide sequence ID" value="XM_005782848.1"/>
</dbReference>
<protein>
    <recommendedName>
        <fullName evidence="3">Sialate O-acetylesterase domain-containing protein</fullName>
    </recommendedName>
</protein>
<organism evidence="1 2">
    <name type="scientific">Emiliania huxleyi (strain CCMP1516)</name>
    <dbReference type="NCBI Taxonomy" id="280463"/>
    <lineage>
        <taxon>Eukaryota</taxon>
        <taxon>Haptista</taxon>
        <taxon>Haptophyta</taxon>
        <taxon>Prymnesiophyceae</taxon>
        <taxon>Isochrysidales</taxon>
        <taxon>Noelaerhabdaceae</taxon>
        <taxon>Emiliania</taxon>
    </lineage>
</organism>
<dbReference type="PaxDb" id="2903-EOD30476"/>
<dbReference type="Gene3D" id="3.40.50.1110">
    <property type="entry name" value="SGNH hydrolase"/>
    <property type="match status" value="1"/>
</dbReference>
<reference evidence="2" key="1">
    <citation type="journal article" date="2013" name="Nature">
        <title>Pan genome of the phytoplankton Emiliania underpins its global distribution.</title>
        <authorList>
            <person name="Read B.A."/>
            <person name="Kegel J."/>
            <person name="Klute M.J."/>
            <person name="Kuo A."/>
            <person name="Lefebvre S.C."/>
            <person name="Maumus F."/>
            <person name="Mayer C."/>
            <person name="Miller J."/>
            <person name="Monier A."/>
            <person name="Salamov A."/>
            <person name="Young J."/>
            <person name="Aguilar M."/>
            <person name="Claverie J.M."/>
            <person name="Frickenhaus S."/>
            <person name="Gonzalez K."/>
            <person name="Herman E.K."/>
            <person name="Lin Y.C."/>
            <person name="Napier J."/>
            <person name="Ogata H."/>
            <person name="Sarno A.F."/>
            <person name="Shmutz J."/>
            <person name="Schroeder D."/>
            <person name="de Vargas C."/>
            <person name="Verret F."/>
            <person name="von Dassow P."/>
            <person name="Valentin K."/>
            <person name="Van de Peer Y."/>
            <person name="Wheeler G."/>
            <person name="Dacks J.B."/>
            <person name="Delwiche C.F."/>
            <person name="Dyhrman S.T."/>
            <person name="Glockner G."/>
            <person name="John U."/>
            <person name="Richards T."/>
            <person name="Worden A.Z."/>
            <person name="Zhang X."/>
            <person name="Grigoriev I.V."/>
            <person name="Allen A.E."/>
            <person name="Bidle K."/>
            <person name="Borodovsky M."/>
            <person name="Bowler C."/>
            <person name="Brownlee C."/>
            <person name="Cock J.M."/>
            <person name="Elias M."/>
            <person name="Gladyshev V.N."/>
            <person name="Groth M."/>
            <person name="Guda C."/>
            <person name="Hadaegh A."/>
            <person name="Iglesias-Rodriguez M.D."/>
            <person name="Jenkins J."/>
            <person name="Jones B.M."/>
            <person name="Lawson T."/>
            <person name="Leese F."/>
            <person name="Lindquist E."/>
            <person name="Lobanov A."/>
            <person name="Lomsadze A."/>
            <person name="Malik S.B."/>
            <person name="Marsh M.E."/>
            <person name="Mackinder L."/>
            <person name="Mock T."/>
            <person name="Mueller-Roeber B."/>
            <person name="Pagarete A."/>
            <person name="Parker M."/>
            <person name="Probert I."/>
            <person name="Quesneville H."/>
            <person name="Raines C."/>
            <person name="Rensing S.A."/>
            <person name="Riano-Pachon D.M."/>
            <person name="Richier S."/>
            <person name="Rokitta S."/>
            <person name="Shiraiwa Y."/>
            <person name="Soanes D.M."/>
            <person name="van der Giezen M."/>
            <person name="Wahlund T.M."/>
            <person name="Williams B."/>
            <person name="Wilson W."/>
            <person name="Wolfe G."/>
            <person name="Wurch L.L."/>
        </authorList>
    </citation>
    <scope>NUCLEOTIDE SEQUENCE</scope>
</reference>
<sequence length="336" mass="35505">MATYSCGARIEWKQTMAGGALSLAEAKQLVAEKQFVADEIPVPTGANADPATDEPYWVSETLCGQERPPACSAPPPPVGRCGVSSCTATVLATTPTESATCGGRIAWVEDVEGKSEPSACQQVAEEFPEVCGGCAPFGLPPLPPSPPPGLAVLMMGNSYTYYNGGVNGVLLQLLAALGDSPRVQALTKGGSSLNYHWQEVSSPSSGHHVALASGFDFVVLQDRSDIPSRCCYTDQDEDFEASTRALVQLDAAIKEAGATTVLYQTWGRRGSLNRPPHFQSFLPMNDAVEEGYRRYASLITTDGRAPIIAPVGSAFELVYGADRDLWAKAAEALASV</sequence>
<dbReference type="HOGENOM" id="CLU_827522_0_0_1"/>
<dbReference type="GeneID" id="17275749"/>
<accession>A0A0D3K3Z1</accession>
<dbReference type="KEGG" id="ehx:EMIHUDRAFT_232818"/>
<name>A0A0D3K3Z1_EMIH1</name>
<proteinExistence type="predicted"/>
<evidence type="ECO:0000313" key="2">
    <source>
        <dbReference type="Proteomes" id="UP000013827"/>
    </source>
</evidence>
<evidence type="ECO:0008006" key="3">
    <source>
        <dbReference type="Google" id="ProtNLM"/>
    </source>
</evidence>
<dbReference type="AlphaFoldDB" id="A0A0D3K3Z1"/>
<dbReference type="EnsemblProtists" id="EOD30476">
    <property type="protein sequence ID" value="EOD30476"/>
    <property type="gene ID" value="EMIHUDRAFT_232818"/>
</dbReference>